<evidence type="ECO:0000313" key="3">
    <source>
        <dbReference type="Proteomes" id="UP000252707"/>
    </source>
</evidence>
<dbReference type="PANTHER" id="PTHR38590">
    <property type="entry name" value="BLL0828 PROTEIN"/>
    <property type="match status" value="1"/>
</dbReference>
<dbReference type="PANTHER" id="PTHR38590:SF1">
    <property type="entry name" value="BLL0828 PROTEIN"/>
    <property type="match status" value="1"/>
</dbReference>
<name>A0A369CIL6_9GAMM</name>
<keyword evidence="2" id="KW-0378">Hydrolase</keyword>
<dbReference type="EMBL" id="QPJY01000002">
    <property type="protein sequence ID" value="RCX32277.1"/>
    <property type="molecule type" value="Genomic_DNA"/>
</dbReference>
<dbReference type="CDD" id="cd01038">
    <property type="entry name" value="Endonuclease_DUF559"/>
    <property type="match status" value="1"/>
</dbReference>
<dbReference type="Proteomes" id="UP000252707">
    <property type="component" value="Unassembled WGS sequence"/>
</dbReference>
<dbReference type="GO" id="GO:0004519">
    <property type="term" value="F:endonuclease activity"/>
    <property type="evidence" value="ECO:0007669"/>
    <property type="project" value="UniProtKB-KW"/>
</dbReference>
<proteinExistence type="predicted"/>
<dbReference type="Pfam" id="PF04480">
    <property type="entry name" value="DUF559"/>
    <property type="match status" value="1"/>
</dbReference>
<sequence>MGIAQARKLRANMTDAEQLLWRRLRRRQLDGHKFRRQVPVGLYIADFLCYEKRLIVELDGGQHMERRYHDRQRDDWLRNQGFEVVRFWNDEVLRDPGAVLEEIARQLERRTPPPQPSP</sequence>
<keyword evidence="2" id="KW-0540">Nuclease</keyword>
<evidence type="ECO:0000313" key="2">
    <source>
        <dbReference type="EMBL" id="RCX32277.1"/>
    </source>
</evidence>
<reference evidence="2 3" key="1">
    <citation type="submission" date="2018-07" db="EMBL/GenBank/DDBJ databases">
        <title>Genomic Encyclopedia of Type Strains, Phase IV (KMG-IV): sequencing the most valuable type-strain genomes for metagenomic binning, comparative biology and taxonomic classification.</title>
        <authorList>
            <person name="Goeker M."/>
        </authorList>
    </citation>
    <scope>NUCLEOTIDE SEQUENCE [LARGE SCALE GENOMIC DNA]</scope>
    <source>
        <strain evidence="2 3">DSM 26407</strain>
    </source>
</reference>
<keyword evidence="2" id="KW-0255">Endonuclease</keyword>
<dbReference type="InterPro" id="IPR047216">
    <property type="entry name" value="Endonuclease_DUF559_bact"/>
</dbReference>
<dbReference type="InterPro" id="IPR007569">
    <property type="entry name" value="DUF559"/>
</dbReference>
<feature type="domain" description="DUF559" evidence="1">
    <location>
        <begin position="4"/>
        <end position="107"/>
    </location>
</feature>
<comment type="caution">
    <text evidence="2">The sequence shown here is derived from an EMBL/GenBank/DDBJ whole genome shotgun (WGS) entry which is preliminary data.</text>
</comment>
<dbReference type="Gene3D" id="3.40.960.10">
    <property type="entry name" value="VSR Endonuclease"/>
    <property type="match status" value="1"/>
</dbReference>
<dbReference type="AlphaFoldDB" id="A0A369CIL6"/>
<keyword evidence="3" id="KW-1185">Reference proteome</keyword>
<dbReference type="RefSeq" id="WP_114279081.1">
    <property type="nucleotide sequence ID" value="NZ_QPJY01000002.1"/>
</dbReference>
<dbReference type="InterPro" id="IPR011335">
    <property type="entry name" value="Restrct_endonuc-II-like"/>
</dbReference>
<accession>A0A369CIL6</accession>
<organism evidence="2 3">
    <name type="scientific">Thioalbus denitrificans</name>
    <dbReference type="NCBI Taxonomy" id="547122"/>
    <lineage>
        <taxon>Bacteria</taxon>
        <taxon>Pseudomonadati</taxon>
        <taxon>Pseudomonadota</taxon>
        <taxon>Gammaproteobacteria</taxon>
        <taxon>Chromatiales</taxon>
        <taxon>Ectothiorhodospiraceae</taxon>
        <taxon>Thioalbus</taxon>
    </lineage>
</organism>
<protein>
    <submittedName>
        <fullName evidence="2">Very-short-patch-repair endonuclease</fullName>
    </submittedName>
</protein>
<gene>
    <name evidence="2" type="ORF">DFQ59_102639</name>
</gene>
<evidence type="ECO:0000259" key="1">
    <source>
        <dbReference type="Pfam" id="PF04480"/>
    </source>
</evidence>
<dbReference type="OrthoDB" id="9798754at2"/>
<dbReference type="SUPFAM" id="SSF52980">
    <property type="entry name" value="Restriction endonuclease-like"/>
    <property type="match status" value="1"/>
</dbReference>